<sequence length="71" mass="7980">MNPVLRILLLVFLGFVVASGTLRTILTIRYCFIDLSRGGNQAPELLGTIVGTLLVTVLFGWVWRKVYLSKR</sequence>
<protein>
    <submittedName>
        <fullName evidence="2">Uncharacterized protein</fullName>
    </submittedName>
</protein>
<keyword evidence="1" id="KW-1133">Transmembrane helix</keyword>
<accession>A0ABZ1CC27</accession>
<feature type="transmembrane region" description="Helical" evidence="1">
    <location>
        <begin position="7"/>
        <end position="25"/>
    </location>
</feature>
<dbReference type="EMBL" id="CP139781">
    <property type="protein sequence ID" value="WRQ89233.1"/>
    <property type="molecule type" value="Genomic_DNA"/>
</dbReference>
<name>A0ABZ1CC27_9BACT</name>
<keyword evidence="1" id="KW-0812">Transmembrane</keyword>
<evidence type="ECO:0000313" key="3">
    <source>
        <dbReference type="Proteomes" id="UP000738431"/>
    </source>
</evidence>
<dbReference type="Proteomes" id="UP000738431">
    <property type="component" value="Chromosome"/>
</dbReference>
<organism evidence="2 3">
    <name type="scientific">Actomonas aquatica</name>
    <dbReference type="NCBI Taxonomy" id="2866162"/>
    <lineage>
        <taxon>Bacteria</taxon>
        <taxon>Pseudomonadati</taxon>
        <taxon>Verrucomicrobiota</taxon>
        <taxon>Opitutia</taxon>
        <taxon>Opitutales</taxon>
        <taxon>Opitutaceae</taxon>
        <taxon>Actomonas</taxon>
    </lineage>
</organism>
<proteinExistence type="predicted"/>
<evidence type="ECO:0000256" key="1">
    <source>
        <dbReference type="SAM" id="Phobius"/>
    </source>
</evidence>
<reference evidence="2 3" key="1">
    <citation type="submission" date="2021-08" db="EMBL/GenBank/DDBJ databases">
        <authorList>
            <person name="Zhang D."/>
            <person name="Zhang A."/>
            <person name="Wang L."/>
        </authorList>
    </citation>
    <scope>NUCLEOTIDE SEQUENCE [LARGE SCALE GENOMIC DNA]</scope>
    <source>
        <strain evidence="2 3">WL0086</strain>
    </source>
</reference>
<feature type="transmembrane region" description="Helical" evidence="1">
    <location>
        <begin position="45"/>
        <end position="63"/>
    </location>
</feature>
<keyword evidence="1" id="KW-0472">Membrane</keyword>
<evidence type="ECO:0000313" key="2">
    <source>
        <dbReference type="EMBL" id="WRQ89233.1"/>
    </source>
</evidence>
<keyword evidence="3" id="KW-1185">Reference proteome</keyword>
<gene>
    <name evidence="2" type="ORF">K1X11_007420</name>
</gene>
<reference evidence="2 3" key="2">
    <citation type="submission" date="2023-12" db="EMBL/GenBank/DDBJ databases">
        <title>Description of an unclassified Opitutus bacterium of Verrucomicrobiota.</title>
        <authorList>
            <person name="Zhang D.-F."/>
        </authorList>
    </citation>
    <scope>NUCLEOTIDE SEQUENCE [LARGE SCALE GENOMIC DNA]</scope>
    <source>
        <strain evidence="2 3">WL0086</strain>
    </source>
</reference>
<dbReference type="RefSeq" id="WP_221031100.1">
    <property type="nucleotide sequence ID" value="NZ_CP139781.1"/>
</dbReference>